<keyword evidence="2" id="KW-1185">Reference proteome</keyword>
<dbReference type="PANTHER" id="PTHR35693:SF1">
    <property type="entry name" value="EXPRESSED PROTEIN"/>
    <property type="match status" value="1"/>
</dbReference>
<gene>
    <name evidence="1" type="ORF">SELMODRAFT_402744</name>
</gene>
<dbReference type="OrthoDB" id="543108at2759"/>
<proteinExistence type="predicted"/>
<dbReference type="AlphaFoldDB" id="D8QMX3"/>
<protein>
    <submittedName>
        <fullName evidence="1">Uncharacterized protein</fullName>
    </submittedName>
</protein>
<organism evidence="2">
    <name type="scientific">Selaginella moellendorffii</name>
    <name type="common">Spikemoss</name>
    <dbReference type="NCBI Taxonomy" id="88036"/>
    <lineage>
        <taxon>Eukaryota</taxon>
        <taxon>Viridiplantae</taxon>
        <taxon>Streptophyta</taxon>
        <taxon>Embryophyta</taxon>
        <taxon>Tracheophyta</taxon>
        <taxon>Lycopodiopsida</taxon>
        <taxon>Selaginellales</taxon>
        <taxon>Selaginellaceae</taxon>
        <taxon>Selaginella</taxon>
    </lineage>
</organism>
<dbReference type="EMBL" id="GL377565">
    <property type="protein sequence ID" value="EFJ38658.1"/>
    <property type="molecule type" value="Genomic_DNA"/>
</dbReference>
<dbReference type="KEGG" id="smo:SELMODRAFT_402744"/>
<name>D8QMX3_SELML</name>
<dbReference type="HOGENOM" id="CLU_1477519_0_0_1"/>
<dbReference type="PANTHER" id="PTHR35693">
    <property type="entry name" value="EXPRESSED PROTEIN"/>
    <property type="match status" value="1"/>
</dbReference>
<evidence type="ECO:0000313" key="2">
    <source>
        <dbReference type="Proteomes" id="UP000001514"/>
    </source>
</evidence>
<dbReference type="InParanoid" id="D8QMX3"/>
<dbReference type="Proteomes" id="UP000001514">
    <property type="component" value="Unassembled WGS sequence"/>
</dbReference>
<dbReference type="OMA" id="DMEYRTE"/>
<dbReference type="Gramene" id="EFJ38658">
    <property type="protein sequence ID" value="EFJ38658"/>
    <property type="gene ID" value="SELMODRAFT_402744"/>
</dbReference>
<evidence type="ECO:0000313" key="1">
    <source>
        <dbReference type="EMBL" id="EFJ38658.1"/>
    </source>
</evidence>
<accession>D8QMX3</accession>
<reference evidence="1 2" key="1">
    <citation type="journal article" date="2011" name="Science">
        <title>The Selaginella genome identifies genetic changes associated with the evolution of vascular plants.</title>
        <authorList>
            <person name="Banks J.A."/>
            <person name="Nishiyama T."/>
            <person name="Hasebe M."/>
            <person name="Bowman J.L."/>
            <person name="Gribskov M."/>
            <person name="dePamphilis C."/>
            <person name="Albert V.A."/>
            <person name="Aono N."/>
            <person name="Aoyama T."/>
            <person name="Ambrose B.A."/>
            <person name="Ashton N.W."/>
            <person name="Axtell M.J."/>
            <person name="Barker E."/>
            <person name="Barker M.S."/>
            <person name="Bennetzen J.L."/>
            <person name="Bonawitz N.D."/>
            <person name="Chapple C."/>
            <person name="Cheng C."/>
            <person name="Correa L.G."/>
            <person name="Dacre M."/>
            <person name="DeBarry J."/>
            <person name="Dreyer I."/>
            <person name="Elias M."/>
            <person name="Engstrom E.M."/>
            <person name="Estelle M."/>
            <person name="Feng L."/>
            <person name="Finet C."/>
            <person name="Floyd S.K."/>
            <person name="Frommer W.B."/>
            <person name="Fujita T."/>
            <person name="Gramzow L."/>
            <person name="Gutensohn M."/>
            <person name="Harholt J."/>
            <person name="Hattori M."/>
            <person name="Heyl A."/>
            <person name="Hirai T."/>
            <person name="Hiwatashi Y."/>
            <person name="Ishikawa M."/>
            <person name="Iwata M."/>
            <person name="Karol K.G."/>
            <person name="Koehler B."/>
            <person name="Kolukisaoglu U."/>
            <person name="Kubo M."/>
            <person name="Kurata T."/>
            <person name="Lalonde S."/>
            <person name="Li K."/>
            <person name="Li Y."/>
            <person name="Litt A."/>
            <person name="Lyons E."/>
            <person name="Manning G."/>
            <person name="Maruyama T."/>
            <person name="Michael T.P."/>
            <person name="Mikami K."/>
            <person name="Miyazaki S."/>
            <person name="Morinaga S."/>
            <person name="Murata T."/>
            <person name="Mueller-Roeber B."/>
            <person name="Nelson D.R."/>
            <person name="Obara M."/>
            <person name="Oguri Y."/>
            <person name="Olmstead R.G."/>
            <person name="Onodera N."/>
            <person name="Petersen B.L."/>
            <person name="Pils B."/>
            <person name="Prigge M."/>
            <person name="Rensing S.A."/>
            <person name="Riano-Pachon D.M."/>
            <person name="Roberts A.W."/>
            <person name="Sato Y."/>
            <person name="Scheller H.V."/>
            <person name="Schulz B."/>
            <person name="Schulz C."/>
            <person name="Shakirov E.V."/>
            <person name="Shibagaki N."/>
            <person name="Shinohara N."/>
            <person name="Shippen D.E."/>
            <person name="Soerensen I."/>
            <person name="Sotooka R."/>
            <person name="Sugimoto N."/>
            <person name="Sugita M."/>
            <person name="Sumikawa N."/>
            <person name="Tanurdzic M."/>
            <person name="Theissen G."/>
            <person name="Ulvskov P."/>
            <person name="Wakazuki S."/>
            <person name="Weng J.K."/>
            <person name="Willats W.W."/>
            <person name="Wipf D."/>
            <person name="Wolf P.G."/>
            <person name="Yang L."/>
            <person name="Zimmer A.D."/>
            <person name="Zhu Q."/>
            <person name="Mitros T."/>
            <person name="Hellsten U."/>
            <person name="Loque D."/>
            <person name="Otillar R."/>
            <person name="Salamov A."/>
            <person name="Schmutz J."/>
            <person name="Shapiro H."/>
            <person name="Lindquist E."/>
            <person name="Lucas S."/>
            <person name="Rokhsar D."/>
            <person name="Grigoriev I.V."/>
        </authorList>
    </citation>
    <scope>NUCLEOTIDE SEQUENCE [LARGE SCALE GENOMIC DNA]</scope>
</reference>
<sequence length="212" mass="24422">MGKATFMKGKMLAKALQAVEAGWIPEQVWMKAARRMQEEPLVTKKTKKERQPEDAFIESFLTRHPESEFIALDVTSSDHPASLFASRQMEVMKAFGLKRNPWHKRLAREIVEAELTLQERLRDQCLSEERIKAFQEGRRGPPVKKTALQKAHEEALRHHLAGMKKMKRQYEAGSVDCTVPFKDAFAEAKRWDERDQGGMWSDAFSQGPGRRI</sequence>